<gene>
    <name evidence="1" type="ORF">RRG08_053041</name>
</gene>
<keyword evidence="2" id="KW-1185">Reference proteome</keyword>
<protein>
    <submittedName>
        <fullName evidence="1">Uncharacterized protein</fullName>
    </submittedName>
</protein>
<reference evidence="1" key="1">
    <citation type="journal article" date="2023" name="G3 (Bethesda)">
        <title>A reference genome for the long-term kleptoplast-retaining sea slug Elysia crispata morphotype clarki.</title>
        <authorList>
            <person name="Eastman K.E."/>
            <person name="Pendleton A.L."/>
            <person name="Shaikh M.A."/>
            <person name="Suttiyut T."/>
            <person name="Ogas R."/>
            <person name="Tomko P."/>
            <person name="Gavelis G."/>
            <person name="Widhalm J.R."/>
            <person name="Wisecaver J.H."/>
        </authorList>
    </citation>
    <scope>NUCLEOTIDE SEQUENCE</scope>
    <source>
        <strain evidence="1">ECLA1</strain>
    </source>
</reference>
<evidence type="ECO:0000313" key="1">
    <source>
        <dbReference type="EMBL" id="KAK3708457.1"/>
    </source>
</evidence>
<dbReference type="Proteomes" id="UP001283361">
    <property type="component" value="Unassembled WGS sequence"/>
</dbReference>
<accession>A0AAE0XSD7</accession>
<comment type="caution">
    <text evidence="1">The sequence shown here is derived from an EMBL/GenBank/DDBJ whole genome shotgun (WGS) entry which is preliminary data.</text>
</comment>
<organism evidence="1 2">
    <name type="scientific">Elysia crispata</name>
    <name type="common">lettuce slug</name>
    <dbReference type="NCBI Taxonomy" id="231223"/>
    <lineage>
        <taxon>Eukaryota</taxon>
        <taxon>Metazoa</taxon>
        <taxon>Spiralia</taxon>
        <taxon>Lophotrochozoa</taxon>
        <taxon>Mollusca</taxon>
        <taxon>Gastropoda</taxon>
        <taxon>Heterobranchia</taxon>
        <taxon>Euthyneura</taxon>
        <taxon>Panpulmonata</taxon>
        <taxon>Sacoglossa</taxon>
        <taxon>Placobranchoidea</taxon>
        <taxon>Plakobranchidae</taxon>
        <taxon>Elysia</taxon>
    </lineage>
</organism>
<evidence type="ECO:0000313" key="2">
    <source>
        <dbReference type="Proteomes" id="UP001283361"/>
    </source>
</evidence>
<dbReference type="AlphaFoldDB" id="A0AAE0XSD7"/>
<name>A0AAE0XSD7_9GAST</name>
<proteinExistence type="predicted"/>
<sequence>MSVSRSLALSKPGDEHLGDRPGLCIGLKPQAAIVQSFNKLHSNVIFNCATLEQFNMLHSNVLSKCASVEQINMLHSNDLSKWTLQRFTKFSPSGATLDA</sequence>
<dbReference type="EMBL" id="JAWDGP010007694">
    <property type="protein sequence ID" value="KAK3708457.1"/>
    <property type="molecule type" value="Genomic_DNA"/>
</dbReference>